<dbReference type="Proteomes" id="UP001370490">
    <property type="component" value="Unassembled WGS sequence"/>
</dbReference>
<evidence type="ECO:0000259" key="7">
    <source>
        <dbReference type="PROSITE" id="PS50035"/>
    </source>
</evidence>
<name>A0AAN8UU63_9MAGN</name>
<sequence length="210" mass="23863">MPKKWCDFKLKNFTHWHDDTLIKLDWISWILTPSSTDNNKNVRVSAHSLIPMELAMKIASKINVKELFCRYIVIPMWPEGVPTSAAVQENLFWQGLPMSMMHGIVALALEECEAPSPDSSSQTSPSSENRALTISQKYHRFMTYVHAMGMIVDDECVIIGSANINQRFMDGSKDTEIAMGAYQPNCTWAGWNNHPRGQVYGHRMSPWLST</sequence>
<organism evidence="8 9">
    <name type="scientific">Dillenia turbinata</name>
    <dbReference type="NCBI Taxonomy" id="194707"/>
    <lineage>
        <taxon>Eukaryota</taxon>
        <taxon>Viridiplantae</taxon>
        <taxon>Streptophyta</taxon>
        <taxon>Embryophyta</taxon>
        <taxon>Tracheophyta</taxon>
        <taxon>Spermatophyta</taxon>
        <taxon>Magnoliopsida</taxon>
        <taxon>eudicotyledons</taxon>
        <taxon>Gunneridae</taxon>
        <taxon>Pentapetalae</taxon>
        <taxon>Dilleniales</taxon>
        <taxon>Dilleniaceae</taxon>
        <taxon>Dillenia</taxon>
    </lineage>
</organism>
<feature type="domain" description="PLD phosphodiesterase" evidence="7">
    <location>
        <begin position="141"/>
        <end position="168"/>
    </location>
</feature>
<keyword evidence="3" id="KW-0677">Repeat</keyword>
<keyword evidence="5" id="KW-0442">Lipid degradation</keyword>
<keyword evidence="6" id="KW-0443">Lipid metabolism</keyword>
<dbReference type="InterPro" id="IPR001736">
    <property type="entry name" value="PLipase_D/transphosphatidylase"/>
</dbReference>
<dbReference type="GO" id="GO:0005886">
    <property type="term" value="C:plasma membrane"/>
    <property type="evidence" value="ECO:0007669"/>
    <property type="project" value="TreeGrafter"/>
</dbReference>
<evidence type="ECO:0000256" key="5">
    <source>
        <dbReference type="ARBA" id="ARBA00022963"/>
    </source>
</evidence>
<dbReference type="SMART" id="SM00155">
    <property type="entry name" value="PLDc"/>
    <property type="match status" value="1"/>
</dbReference>
<evidence type="ECO:0000313" key="9">
    <source>
        <dbReference type="Proteomes" id="UP001370490"/>
    </source>
</evidence>
<keyword evidence="4" id="KW-0378">Hydrolase</keyword>
<dbReference type="PROSITE" id="PS50035">
    <property type="entry name" value="PLD"/>
    <property type="match status" value="1"/>
</dbReference>
<evidence type="ECO:0000256" key="4">
    <source>
        <dbReference type="ARBA" id="ARBA00022801"/>
    </source>
</evidence>
<gene>
    <name evidence="8" type="ORF">RJ641_018819</name>
</gene>
<dbReference type="SUPFAM" id="SSF56024">
    <property type="entry name" value="Phospholipase D/nuclease"/>
    <property type="match status" value="1"/>
</dbReference>
<evidence type="ECO:0000313" key="8">
    <source>
        <dbReference type="EMBL" id="KAK6915958.1"/>
    </source>
</evidence>
<dbReference type="PANTHER" id="PTHR18896">
    <property type="entry name" value="PHOSPHOLIPASE D"/>
    <property type="match status" value="1"/>
</dbReference>
<comment type="catalytic activity">
    <reaction evidence="1">
        <text>a 1,2-diacyl-sn-glycero-3-phosphocholine + H2O = a 1,2-diacyl-sn-glycero-3-phosphate + choline + H(+)</text>
        <dbReference type="Rhea" id="RHEA:14445"/>
        <dbReference type="ChEBI" id="CHEBI:15354"/>
        <dbReference type="ChEBI" id="CHEBI:15377"/>
        <dbReference type="ChEBI" id="CHEBI:15378"/>
        <dbReference type="ChEBI" id="CHEBI:57643"/>
        <dbReference type="ChEBI" id="CHEBI:58608"/>
        <dbReference type="EC" id="3.1.4.4"/>
    </reaction>
</comment>
<dbReference type="AlphaFoldDB" id="A0AAN8UU63"/>
<reference evidence="8 9" key="1">
    <citation type="submission" date="2023-12" db="EMBL/GenBank/DDBJ databases">
        <title>A high-quality genome assembly for Dillenia turbinata (Dilleniales).</title>
        <authorList>
            <person name="Chanderbali A."/>
        </authorList>
    </citation>
    <scope>NUCLEOTIDE SEQUENCE [LARGE SCALE GENOMIC DNA]</scope>
    <source>
        <strain evidence="8">LSX21</strain>
        <tissue evidence="8">Leaf</tissue>
    </source>
</reference>
<dbReference type="EC" id="3.1.4.4" evidence="2"/>
<dbReference type="EMBL" id="JBAMMX010000024">
    <property type="protein sequence ID" value="KAK6915958.1"/>
    <property type="molecule type" value="Genomic_DNA"/>
</dbReference>
<proteinExistence type="predicted"/>
<dbReference type="GO" id="GO:0004630">
    <property type="term" value="F:phospholipase D activity"/>
    <property type="evidence" value="ECO:0007669"/>
    <property type="project" value="UniProtKB-EC"/>
</dbReference>
<comment type="caution">
    <text evidence="8">The sequence shown here is derived from an EMBL/GenBank/DDBJ whole genome shotgun (WGS) entry which is preliminary data.</text>
</comment>
<keyword evidence="9" id="KW-1185">Reference proteome</keyword>
<dbReference type="GO" id="GO:0009395">
    <property type="term" value="P:phospholipid catabolic process"/>
    <property type="evidence" value="ECO:0007669"/>
    <property type="project" value="TreeGrafter"/>
</dbReference>
<dbReference type="InterPro" id="IPR015679">
    <property type="entry name" value="PLipase_D_fam"/>
</dbReference>
<accession>A0AAN8UU63</accession>
<evidence type="ECO:0000256" key="1">
    <source>
        <dbReference type="ARBA" id="ARBA00000798"/>
    </source>
</evidence>
<protein>
    <recommendedName>
        <fullName evidence="2">phospholipase D</fullName>
        <ecNumber evidence="2">3.1.4.4</ecNumber>
    </recommendedName>
</protein>
<evidence type="ECO:0000256" key="3">
    <source>
        <dbReference type="ARBA" id="ARBA00022737"/>
    </source>
</evidence>
<dbReference type="PANTHER" id="PTHR18896:SF153">
    <property type="entry name" value="PHOSPHOLIPASE D"/>
    <property type="match status" value="1"/>
</dbReference>
<evidence type="ECO:0000256" key="6">
    <source>
        <dbReference type="ARBA" id="ARBA00023098"/>
    </source>
</evidence>
<dbReference type="Gene3D" id="3.30.870.10">
    <property type="entry name" value="Endonuclease Chain A"/>
    <property type="match status" value="1"/>
</dbReference>
<evidence type="ECO:0000256" key="2">
    <source>
        <dbReference type="ARBA" id="ARBA00012027"/>
    </source>
</evidence>